<proteinExistence type="predicted"/>
<organism evidence="1 2">
    <name type="scientific">Streptomyces spinoverrucosus</name>
    <dbReference type="NCBI Taxonomy" id="284043"/>
    <lineage>
        <taxon>Bacteria</taxon>
        <taxon>Bacillati</taxon>
        <taxon>Actinomycetota</taxon>
        <taxon>Actinomycetes</taxon>
        <taxon>Kitasatosporales</taxon>
        <taxon>Streptomycetaceae</taxon>
        <taxon>Streptomyces</taxon>
    </lineage>
</organism>
<gene>
    <name evidence="1" type="ORF">SSP24_02060</name>
</gene>
<name>A0A4Y3VAH4_9ACTN</name>
<dbReference type="Proteomes" id="UP000317881">
    <property type="component" value="Unassembled WGS sequence"/>
</dbReference>
<reference evidence="1 2" key="1">
    <citation type="submission" date="2019-06" db="EMBL/GenBank/DDBJ databases">
        <title>Whole genome shotgun sequence of Streptomyces spinoverrucosus NBRC 14228.</title>
        <authorList>
            <person name="Hosoyama A."/>
            <person name="Uohara A."/>
            <person name="Ohji S."/>
            <person name="Ichikawa N."/>
        </authorList>
    </citation>
    <scope>NUCLEOTIDE SEQUENCE [LARGE SCALE GENOMIC DNA]</scope>
    <source>
        <strain evidence="1 2">NBRC 14228</strain>
    </source>
</reference>
<dbReference type="EMBL" id="BJND01000003">
    <property type="protein sequence ID" value="GEC02551.1"/>
    <property type="molecule type" value="Genomic_DNA"/>
</dbReference>
<evidence type="ECO:0000313" key="2">
    <source>
        <dbReference type="Proteomes" id="UP000317881"/>
    </source>
</evidence>
<comment type="caution">
    <text evidence="1">The sequence shown here is derived from an EMBL/GenBank/DDBJ whole genome shotgun (WGS) entry which is preliminary data.</text>
</comment>
<sequence length="80" mass="8912">MADPAVDLLPAWLFLPATAREAFREAVDPDDATWTRGRGWAVASSLPVPDDPYFRDHPDRTAAALDQLEQLIADHRQENA</sequence>
<keyword evidence="2" id="KW-1185">Reference proteome</keyword>
<accession>A0A4Y3VAH4</accession>
<dbReference type="AlphaFoldDB" id="A0A4Y3VAH4"/>
<evidence type="ECO:0000313" key="1">
    <source>
        <dbReference type="EMBL" id="GEC02551.1"/>
    </source>
</evidence>
<protein>
    <submittedName>
        <fullName evidence="1">Uncharacterized protein</fullName>
    </submittedName>
</protein>